<keyword evidence="2" id="KW-1185">Reference proteome</keyword>
<dbReference type="EMBL" id="JACAZE010000005">
    <property type="protein sequence ID" value="KAF7317358.1"/>
    <property type="molecule type" value="Genomic_DNA"/>
</dbReference>
<evidence type="ECO:0000313" key="1">
    <source>
        <dbReference type="EMBL" id="KAF7317358.1"/>
    </source>
</evidence>
<sequence length="155" mass="16502">MFSSSSLQKSTFLPSFPFSSRPLFTTFYRPLNNHRLTMLFAPALVSALLAAVMASPVPAPPKRNAVGVQLGNRLSDGDDVAWLEGQPQSSAIPITSSAGNPCDFPFTIEGIEGTLQLFGCGTTPFGINNNGAEFAVCAPFSEPDKFGVHTTYHCA</sequence>
<evidence type="ECO:0000313" key="2">
    <source>
        <dbReference type="Proteomes" id="UP000613580"/>
    </source>
</evidence>
<proteinExistence type="predicted"/>
<name>A0A8H6WJN9_MYCCL</name>
<protein>
    <submittedName>
        <fullName evidence="1">Uncharacterized protein</fullName>
    </submittedName>
</protein>
<reference evidence="1" key="1">
    <citation type="submission" date="2020-05" db="EMBL/GenBank/DDBJ databases">
        <title>Mycena genomes resolve the evolution of fungal bioluminescence.</title>
        <authorList>
            <person name="Tsai I.J."/>
        </authorList>
    </citation>
    <scope>NUCLEOTIDE SEQUENCE</scope>
    <source>
        <strain evidence="1">110903Hualien_Pintung</strain>
    </source>
</reference>
<dbReference type="AlphaFoldDB" id="A0A8H6WJN9"/>
<dbReference type="OrthoDB" id="2884437at2759"/>
<comment type="caution">
    <text evidence="1">The sequence shown here is derived from an EMBL/GenBank/DDBJ whole genome shotgun (WGS) entry which is preliminary data.</text>
</comment>
<gene>
    <name evidence="1" type="ORF">HMN09_00472100</name>
</gene>
<accession>A0A8H6WJN9</accession>
<dbReference type="Proteomes" id="UP000613580">
    <property type="component" value="Unassembled WGS sequence"/>
</dbReference>
<organism evidence="1 2">
    <name type="scientific">Mycena chlorophos</name>
    <name type="common">Agaric fungus</name>
    <name type="synonym">Agaricus chlorophos</name>
    <dbReference type="NCBI Taxonomy" id="658473"/>
    <lineage>
        <taxon>Eukaryota</taxon>
        <taxon>Fungi</taxon>
        <taxon>Dikarya</taxon>
        <taxon>Basidiomycota</taxon>
        <taxon>Agaricomycotina</taxon>
        <taxon>Agaricomycetes</taxon>
        <taxon>Agaricomycetidae</taxon>
        <taxon>Agaricales</taxon>
        <taxon>Marasmiineae</taxon>
        <taxon>Mycenaceae</taxon>
        <taxon>Mycena</taxon>
    </lineage>
</organism>